<comment type="caution">
    <text evidence="2">The sequence shown here is derived from an EMBL/GenBank/DDBJ whole genome shotgun (WGS) entry which is preliminary data.</text>
</comment>
<dbReference type="AlphaFoldDB" id="A0A0F9UYG0"/>
<organism evidence="2">
    <name type="scientific">marine sediment metagenome</name>
    <dbReference type="NCBI Taxonomy" id="412755"/>
    <lineage>
        <taxon>unclassified sequences</taxon>
        <taxon>metagenomes</taxon>
        <taxon>ecological metagenomes</taxon>
    </lineage>
</organism>
<feature type="coiled-coil region" evidence="1">
    <location>
        <begin position="1"/>
        <end position="35"/>
    </location>
</feature>
<gene>
    <name evidence="2" type="ORF">LCGC14_0550150</name>
</gene>
<name>A0A0F9UYG0_9ZZZZ</name>
<accession>A0A0F9UYG0</accession>
<keyword evidence="1" id="KW-0175">Coiled coil</keyword>
<proteinExistence type="predicted"/>
<protein>
    <submittedName>
        <fullName evidence="2">Uncharacterized protein</fullName>
    </submittedName>
</protein>
<reference evidence="2" key="1">
    <citation type="journal article" date="2015" name="Nature">
        <title>Complex archaea that bridge the gap between prokaryotes and eukaryotes.</title>
        <authorList>
            <person name="Spang A."/>
            <person name="Saw J.H."/>
            <person name="Jorgensen S.L."/>
            <person name="Zaremba-Niedzwiedzka K."/>
            <person name="Martijn J."/>
            <person name="Lind A.E."/>
            <person name="van Eijk R."/>
            <person name="Schleper C."/>
            <person name="Guy L."/>
            <person name="Ettema T.J."/>
        </authorList>
    </citation>
    <scope>NUCLEOTIDE SEQUENCE</scope>
</reference>
<dbReference type="EMBL" id="LAZR01000753">
    <property type="protein sequence ID" value="KKN58648.1"/>
    <property type="molecule type" value="Genomic_DNA"/>
</dbReference>
<evidence type="ECO:0000313" key="2">
    <source>
        <dbReference type="EMBL" id="KKN58648.1"/>
    </source>
</evidence>
<sequence>MTTELEKLQESEVELAKLDEQIQVLRNKQKFAINRAGTQNRYLTSIN</sequence>
<evidence type="ECO:0000256" key="1">
    <source>
        <dbReference type="SAM" id="Coils"/>
    </source>
</evidence>